<evidence type="ECO:0000313" key="2">
    <source>
        <dbReference type="Proteomes" id="UP000608579"/>
    </source>
</evidence>
<dbReference type="Proteomes" id="UP000608579">
    <property type="component" value="Unassembled WGS sequence"/>
</dbReference>
<dbReference type="AlphaFoldDB" id="A0A832ZY34"/>
<gene>
    <name evidence="1" type="ORF">EYH45_02730</name>
</gene>
<accession>A0A832ZY34</accession>
<proteinExistence type="predicted"/>
<organism evidence="1 2">
    <name type="scientific">Caldiarchaeum subterraneum</name>
    <dbReference type="NCBI Taxonomy" id="311458"/>
    <lineage>
        <taxon>Archaea</taxon>
        <taxon>Nitrososphaerota</taxon>
        <taxon>Candidatus Caldarchaeales</taxon>
        <taxon>Candidatus Caldarchaeaceae</taxon>
        <taxon>Candidatus Caldarchaeum</taxon>
    </lineage>
</organism>
<name>A0A832ZY34_CALS0</name>
<reference evidence="1" key="1">
    <citation type="journal article" date="2020" name="ISME J.">
        <title>Gammaproteobacteria mediating utilization of methyl-, sulfur- and petroleum organic compounds in deep ocean hydrothermal plumes.</title>
        <authorList>
            <person name="Zhou Z."/>
            <person name="Liu Y."/>
            <person name="Pan J."/>
            <person name="Cron B.R."/>
            <person name="Toner B.M."/>
            <person name="Anantharaman K."/>
            <person name="Breier J.A."/>
            <person name="Dick G.J."/>
            <person name="Li M."/>
        </authorList>
    </citation>
    <scope>NUCLEOTIDE SEQUENCE</scope>
    <source>
        <strain evidence="1">SZUA-1515</strain>
    </source>
</reference>
<evidence type="ECO:0000313" key="1">
    <source>
        <dbReference type="EMBL" id="HIQ29461.1"/>
    </source>
</evidence>
<protein>
    <submittedName>
        <fullName evidence="1">Uncharacterized protein</fullName>
    </submittedName>
</protein>
<comment type="caution">
    <text evidence="1">The sequence shown here is derived from an EMBL/GenBank/DDBJ whole genome shotgun (WGS) entry which is preliminary data.</text>
</comment>
<sequence>MMPGHLSKSVDKAECKVCGKPIAGNTPSYYITGFGTVCMPCSSKHVKCDGCGSDVRLMTITVLRGRKLCLLCYKNERERGEKRIVKEVIASNLDVLIEEILANMPEGFKFVGVRLKPSSKNTWQVEYEREDIFEMRCS</sequence>
<dbReference type="EMBL" id="DQVM01000048">
    <property type="protein sequence ID" value="HIQ29461.1"/>
    <property type="molecule type" value="Genomic_DNA"/>
</dbReference>